<dbReference type="InterPro" id="IPR000847">
    <property type="entry name" value="LysR_HTH_N"/>
</dbReference>
<sequence length="332" mass="35081">MDIVGHLAHFVAVAEELHFGRAAERLGMAQPPLSQRIRRLEGELGVRLFDRTSRRVELTAAGRLLLPEARDVLGRVDRIREVAARARSGEVGLVRAGLPSDLGGDVVAALVSAFRDRRPDLRLTLREASTSEQLGALADGSLDIAVLRHPCDTRDLSLGPMLAQPLGVLLAADDPLAAAPEPPVDALAGRDLVLFPRDEAPGVHDDLMASCRRNGFVPAAVHEARHPQFALGLVLSGSAVALVPRPADVNGTNDPGGGAVWRPLAGAPLALRTSCAWRRNRTAGPAGDTSTGPVADFAAVTTDVLREVAAMRPLDAVPPRRVVLRPSSGFLA</sequence>
<evidence type="ECO:0000256" key="2">
    <source>
        <dbReference type="ARBA" id="ARBA00023015"/>
    </source>
</evidence>
<keyword evidence="3" id="KW-0238">DNA-binding</keyword>
<reference evidence="6 7" key="1">
    <citation type="submission" date="2018-10" db="EMBL/GenBank/DDBJ databases">
        <title>Isolation from soil.</title>
        <authorList>
            <person name="Hu J."/>
        </authorList>
    </citation>
    <scope>NUCLEOTIDE SEQUENCE [LARGE SCALE GENOMIC DNA]</scope>
    <source>
        <strain evidence="6 7">NEAU-Ht49</strain>
    </source>
</reference>
<dbReference type="InterPro" id="IPR036390">
    <property type="entry name" value="WH_DNA-bd_sf"/>
</dbReference>
<keyword evidence="2" id="KW-0805">Transcription regulation</keyword>
<accession>A0A3M2LS32</accession>
<dbReference type="RefSeq" id="WP_122197251.1">
    <property type="nucleotide sequence ID" value="NZ_JBHSKC010000006.1"/>
</dbReference>
<keyword evidence="7" id="KW-1185">Reference proteome</keyword>
<protein>
    <submittedName>
        <fullName evidence="6">LysR family transcriptional regulator</fullName>
    </submittedName>
</protein>
<dbReference type="InterPro" id="IPR036388">
    <property type="entry name" value="WH-like_DNA-bd_sf"/>
</dbReference>
<evidence type="ECO:0000256" key="3">
    <source>
        <dbReference type="ARBA" id="ARBA00023125"/>
    </source>
</evidence>
<dbReference type="Pfam" id="PF00126">
    <property type="entry name" value="HTH_1"/>
    <property type="match status" value="1"/>
</dbReference>
<comment type="caution">
    <text evidence="6">The sequence shown here is derived from an EMBL/GenBank/DDBJ whole genome shotgun (WGS) entry which is preliminary data.</text>
</comment>
<evidence type="ECO:0000256" key="1">
    <source>
        <dbReference type="ARBA" id="ARBA00009437"/>
    </source>
</evidence>
<dbReference type="OrthoDB" id="3176554at2"/>
<evidence type="ECO:0000313" key="7">
    <source>
        <dbReference type="Proteomes" id="UP000282674"/>
    </source>
</evidence>
<name>A0A3M2LS32_9ACTN</name>
<comment type="similarity">
    <text evidence="1">Belongs to the LysR transcriptional regulatory family.</text>
</comment>
<dbReference type="CDD" id="cd08414">
    <property type="entry name" value="PBP2_LTTR_aromatics_like"/>
    <property type="match status" value="1"/>
</dbReference>
<dbReference type="Proteomes" id="UP000282674">
    <property type="component" value="Unassembled WGS sequence"/>
</dbReference>
<feature type="domain" description="HTH lysR-type" evidence="5">
    <location>
        <begin position="1"/>
        <end position="59"/>
    </location>
</feature>
<gene>
    <name evidence="6" type="ORF">EBO15_26965</name>
</gene>
<dbReference type="PANTHER" id="PTHR30346:SF0">
    <property type="entry name" value="HCA OPERON TRANSCRIPTIONAL ACTIVATOR HCAR"/>
    <property type="match status" value="1"/>
</dbReference>
<evidence type="ECO:0000259" key="5">
    <source>
        <dbReference type="PROSITE" id="PS50931"/>
    </source>
</evidence>
<dbReference type="Pfam" id="PF03466">
    <property type="entry name" value="LysR_substrate"/>
    <property type="match status" value="1"/>
</dbReference>
<dbReference type="Gene3D" id="1.10.10.10">
    <property type="entry name" value="Winged helix-like DNA-binding domain superfamily/Winged helix DNA-binding domain"/>
    <property type="match status" value="1"/>
</dbReference>
<dbReference type="PROSITE" id="PS50931">
    <property type="entry name" value="HTH_LYSR"/>
    <property type="match status" value="1"/>
</dbReference>
<dbReference type="AlphaFoldDB" id="A0A3M2LS32"/>
<dbReference type="InterPro" id="IPR005119">
    <property type="entry name" value="LysR_subst-bd"/>
</dbReference>
<proteinExistence type="inferred from homology"/>
<dbReference type="SUPFAM" id="SSF46785">
    <property type="entry name" value="Winged helix' DNA-binding domain"/>
    <property type="match status" value="1"/>
</dbReference>
<evidence type="ECO:0000256" key="4">
    <source>
        <dbReference type="ARBA" id="ARBA00023163"/>
    </source>
</evidence>
<dbReference type="PRINTS" id="PR00039">
    <property type="entry name" value="HTHLYSR"/>
</dbReference>
<dbReference type="FunFam" id="1.10.10.10:FF:000001">
    <property type="entry name" value="LysR family transcriptional regulator"/>
    <property type="match status" value="1"/>
</dbReference>
<dbReference type="PANTHER" id="PTHR30346">
    <property type="entry name" value="TRANSCRIPTIONAL DUAL REGULATOR HCAR-RELATED"/>
    <property type="match status" value="1"/>
</dbReference>
<dbReference type="EMBL" id="RFFG01000056">
    <property type="protein sequence ID" value="RMI40271.1"/>
    <property type="molecule type" value="Genomic_DNA"/>
</dbReference>
<dbReference type="Gene3D" id="3.40.190.10">
    <property type="entry name" value="Periplasmic binding protein-like II"/>
    <property type="match status" value="2"/>
</dbReference>
<keyword evidence="4" id="KW-0804">Transcription</keyword>
<dbReference type="GO" id="GO:0032993">
    <property type="term" value="C:protein-DNA complex"/>
    <property type="evidence" value="ECO:0007669"/>
    <property type="project" value="TreeGrafter"/>
</dbReference>
<dbReference type="SUPFAM" id="SSF53850">
    <property type="entry name" value="Periplasmic binding protein-like II"/>
    <property type="match status" value="1"/>
</dbReference>
<organism evidence="6 7">
    <name type="scientific">Actinomadura harenae</name>
    <dbReference type="NCBI Taxonomy" id="2483351"/>
    <lineage>
        <taxon>Bacteria</taxon>
        <taxon>Bacillati</taxon>
        <taxon>Actinomycetota</taxon>
        <taxon>Actinomycetes</taxon>
        <taxon>Streptosporangiales</taxon>
        <taxon>Thermomonosporaceae</taxon>
        <taxon>Actinomadura</taxon>
    </lineage>
</organism>
<dbReference type="GO" id="GO:0003677">
    <property type="term" value="F:DNA binding"/>
    <property type="evidence" value="ECO:0007669"/>
    <property type="project" value="UniProtKB-KW"/>
</dbReference>
<dbReference type="GO" id="GO:0003700">
    <property type="term" value="F:DNA-binding transcription factor activity"/>
    <property type="evidence" value="ECO:0007669"/>
    <property type="project" value="InterPro"/>
</dbReference>
<evidence type="ECO:0000313" key="6">
    <source>
        <dbReference type="EMBL" id="RMI40271.1"/>
    </source>
</evidence>